<keyword evidence="3" id="KW-1185">Reference proteome</keyword>
<keyword evidence="1" id="KW-0472">Membrane</keyword>
<evidence type="ECO:0000313" key="2">
    <source>
        <dbReference type="EMBL" id="CAH2106369.1"/>
    </source>
</evidence>
<evidence type="ECO:0000313" key="3">
    <source>
        <dbReference type="Proteomes" id="UP001153954"/>
    </source>
</evidence>
<feature type="transmembrane region" description="Helical" evidence="1">
    <location>
        <begin position="55"/>
        <end position="76"/>
    </location>
</feature>
<comment type="caution">
    <text evidence="2">The sequence shown here is derived from an EMBL/GenBank/DDBJ whole genome shotgun (WGS) entry which is preliminary data.</text>
</comment>
<organism evidence="2 3">
    <name type="scientific">Euphydryas editha</name>
    <name type="common">Edith's checkerspot</name>
    <dbReference type="NCBI Taxonomy" id="104508"/>
    <lineage>
        <taxon>Eukaryota</taxon>
        <taxon>Metazoa</taxon>
        <taxon>Ecdysozoa</taxon>
        <taxon>Arthropoda</taxon>
        <taxon>Hexapoda</taxon>
        <taxon>Insecta</taxon>
        <taxon>Pterygota</taxon>
        <taxon>Neoptera</taxon>
        <taxon>Endopterygota</taxon>
        <taxon>Lepidoptera</taxon>
        <taxon>Glossata</taxon>
        <taxon>Ditrysia</taxon>
        <taxon>Papilionoidea</taxon>
        <taxon>Nymphalidae</taxon>
        <taxon>Nymphalinae</taxon>
        <taxon>Euphydryas</taxon>
    </lineage>
</organism>
<dbReference type="EMBL" id="CAKOGL010000029">
    <property type="protein sequence ID" value="CAH2106369.1"/>
    <property type="molecule type" value="Genomic_DNA"/>
</dbReference>
<gene>
    <name evidence="2" type="ORF">EEDITHA_LOCUS20512</name>
</gene>
<name>A0AAU9V8F9_EUPED</name>
<keyword evidence="1" id="KW-1133">Transmembrane helix</keyword>
<accession>A0AAU9V8F9</accession>
<dbReference type="Proteomes" id="UP001153954">
    <property type="component" value="Unassembled WGS sequence"/>
</dbReference>
<sequence>MEPQIKTDEEYPLLRVEAGGGDSKIRNSIPTTIMTTDWNITCTPKRSWCTRWPEFVSAFWMTSILLAISFLVFYALGMSAYRRQSIVIVGCNDTNTKQGSDVFYHYVIARNAYVPFSIFSDYLSFMATQYPLLRFNVYFLIDDSWQPKYPNPRFLKRLVPNLSSPFNTVFNQNHQKDIRNFQKRYQNVKISVIYLSKYMAMTPLRFKWKMIPQSYLSFYARIYEIWQNGGIGFDLVTFNDYFNINKRLDHRIDSILKQHNNGFEIGKYEEVLESLDNEDQSDLFSMFFSLMSRIFNESRLYLNRDITNNATTLINTHRNKRDMGNTISNNNTNRNSTFNKNNAYILKEIDRNDSVTSGNVSTALENTTESSLNASIEVIKQYDIKLPNISGHRSEMPQVYIFYDISSFPDDNGPTYFLPKSIFQSIEATKTVVAPNPKKSYYLSLSPDGHFVAASSRHHPFLAQLFSSGCYRLSPKYAIKDTLFSQCSGFLRDDIYCENIRLIYNVI</sequence>
<dbReference type="AlphaFoldDB" id="A0AAU9V8F9"/>
<protein>
    <submittedName>
        <fullName evidence="2">Uncharacterized protein</fullName>
    </submittedName>
</protein>
<reference evidence="2" key="1">
    <citation type="submission" date="2022-03" db="EMBL/GenBank/DDBJ databases">
        <authorList>
            <person name="Tunstrom K."/>
        </authorList>
    </citation>
    <scope>NUCLEOTIDE SEQUENCE</scope>
</reference>
<evidence type="ECO:0000256" key="1">
    <source>
        <dbReference type="SAM" id="Phobius"/>
    </source>
</evidence>
<proteinExistence type="predicted"/>
<keyword evidence="1" id="KW-0812">Transmembrane</keyword>